<evidence type="ECO:0000313" key="1">
    <source>
        <dbReference type="EMBL" id="CAB4213907.1"/>
    </source>
</evidence>
<protein>
    <submittedName>
        <fullName evidence="1">Uncharacterized protein</fullName>
    </submittedName>
</protein>
<dbReference type="EMBL" id="LR797414">
    <property type="protein sequence ID" value="CAB4213907.1"/>
    <property type="molecule type" value="Genomic_DNA"/>
</dbReference>
<accession>A0A6J5SHQ3</accession>
<gene>
    <name evidence="1" type="ORF">UFOVP1454_7</name>
</gene>
<sequence>MQIQNPALGSATATTQSAADNSTKVATTAYVDTKVVVAPAGTLTGTTLASNVVTSSLTSVGTLTGLTVGGTNPIISMTGSTSNALVFPRVGIAPPALNSRSAGTKIVLYSDLNPSDAEYAMGIDAGTMWFSVPDSFGTFKFYAGTTKILACNGVGNLESLGTMTARGMRISDKATNDPYQLVQGGNVTTAAKPHYTWSGQESTCGMYLKGNSVIGFGTAATERLVIDSNGDVNINNGMGLFSGVGAAAFSVTSTTQGVKFPNMTTTQRNAITSPMAGLVVYDTTLAELCVYTSSWQPASVTTGIIDGSTATAGRIGEVISATVASGSAVAMTSGQSKDFISITLTAGDWDINAVGILTGVGLGAIYSSYIFIGTASGNNTTGQDAAANTFNFALGLGADTSGTISWNVNITSTTTYYLKAFVDAAAISAFGTIRARRMR</sequence>
<organism evidence="1">
    <name type="scientific">uncultured Caudovirales phage</name>
    <dbReference type="NCBI Taxonomy" id="2100421"/>
    <lineage>
        <taxon>Viruses</taxon>
        <taxon>Duplodnaviria</taxon>
        <taxon>Heunggongvirae</taxon>
        <taxon>Uroviricota</taxon>
        <taxon>Caudoviricetes</taxon>
        <taxon>Peduoviridae</taxon>
        <taxon>Maltschvirus</taxon>
        <taxon>Maltschvirus maltsch</taxon>
    </lineage>
</organism>
<reference evidence="1" key="1">
    <citation type="submission" date="2020-05" db="EMBL/GenBank/DDBJ databases">
        <authorList>
            <person name="Chiriac C."/>
            <person name="Salcher M."/>
            <person name="Ghai R."/>
            <person name="Kavagutti S V."/>
        </authorList>
    </citation>
    <scope>NUCLEOTIDE SEQUENCE</scope>
</reference>
<name>A0A6J5SHQ3_9CAUD</name>
<proteinExistence type="predicted"/>